<reference evidence="3" key="1">
    <citation type="submission" date="2017-01" db="EMBL/GenBank/DDBJ databases">
        <authorList>
            <person name="Wang Y."/>
            <person name="White M."/>
            <person name="Kvist S."/>
            <person name="Moncalvo J.-M."/>
        </authorList>
    </citation>
    <scope>NUCLEOTIDE SEQUENCE [LARGE SCALE GENOMIC DNA]</scope>
    <source>
        <strain evidence="3">COL-18-3</strain>
    </source>
</reference>
<evidence type="ECO:0000256" key="1">
    <source>
        <dbReference type="SAM" id="MobiDB-lite"/>
    </source>
</evidence>
<protein>
    <submittedName>
        <fullName evidence="2">Uncharacterized protein</fullName>
    </submittedName>
</protein>
<accession>A0A1R1PMQ6</accession>
<feature type="compositionally biased region" description="Basic and acidic residues" evidence="1">
    <location>
        <begin position="50"/>
        <end position="65"/>
    </location>
</feature>
<keyword evidence="3" id="KW-1185">Reference proteome</keyword>
<organism evidence="2 3">
    <name type="scientific">Zancudomyces culisetae</name>
    <name type="common">Gut fungus</name>
    <name type="synonym">Smittium culisetae</name>
    <dbReference type="NCBI Taxonomy" id="1213189"/>
    <lineage>
        <taxon>Eukaryota</taxon>
        <taxon>Fungi</taxon>
        <taxon>Fungi incertae sedis</taxon>
        <taxon>Zoopagomycota</taxon>
        <taxon>Kickxellomycotina</taxon>
        <taxon>Harpellomycetes</taxon>
        <taxon>Harpellales</taxon>
        <taxon>Legeriomycetaceae</taxon>
        <taxon>Zancudomyces</taxon>
    </lineage>
</organism>
<dbReference type="Proteomes" id="UP000188320">
    <property type="component" value="Unassembled WGS sequence"/>
</dbReference>
<dbReference type="EMBL" id="LSSK01000710">
    <property type="protein sequence ID" value="OMH82246.1"/>
    <property type="molecule type" value="Genomic_DNA"/>
</dbReference>
<feature type="compositionally biased region" description="Basic and acidic residues" evidence="1">
    <location>
        <begin position="78"/>
        <end position="87"/>
    </location>
</feature>
<evidence type="ECO:0000313" key="2">
    <source>
        <dbReference type="EMBL" id="OMH82246.1"/>
    </source>
</evidence>
<name>A0A1R1PMQ6_ZANCU</name>
<dbReference type="AlphaFoldDB" id="A0A1R1PMQ6"/>
<evidence type="ECO:0000313" key="3">
    <source>
        <dbReference type="Proteomes" id="UP000188320"/>
    </source>
</evidence>
<feature type="region of interest" description="Disordered" evidence="1">
    <location>
        <begin position="30"/>
        <end position="87"/>
    </location>
</feature>
<comment type="caution">
    <text evidence="2">The sequence shown here is derived from an EMBL/GenBank/DDBJ whole genome shotgun (WGS) entry which is preliminary data.</text>
</comment>
<gene>
    <name evidence="2" type="ORF">AX774_g4287</name>
</gene>
<dbReference type="OrthoDB" id="17687at2759"/>
<sequence>MFNRDEVYDILMQLTANVGRRVLEKSEVTASSHGDNMVLGVVEEDSNSGTKERAPDSERGERMDRQTTSVKGITSRGRGVDRNASEC</sequence>
<proteinExistence type="predicted"/>